<gene>
    <name evidence="2" type="primary">LOC112680936</name>
</gene>
<dbReference type="Proteomes" id="UP000694846">
    <property type="component" value="Unplaced"/>
</dbReference>
<reference evidence="2" key="1">
    <citation type="submission" date="2025-08" db="UniProtKB">
        <authorList>
            <consortium name="RefSeq"/>
        </authorList>
    </citation>
    <scope>IDENTIFICATION</scope>
    <source>
        <tissue evidence="2">Whole body</tissue>
    </source>
</reference>
<accession>A0A8B8F8J0</accession>
<organism evidence="1 2">
    <name type="scientific">Sipha flava</name>
    <name type="common">yellow sugarcane aphid</name>
    <dbReference type="NCBI Taxonomy" id="143950"/>
    <lineage>
        <taxon>Eukaryota</taxon>
        <taxon>Metazoa</taxon>
        <taxon>Ecdysozoa</taxon>
        <taxon>Arthropoda</taxon>
        <taxon>Hexapoda</taxon>
        <taxon>Insecta</taxon>
        <taxon>Pterygota</taxon>
        <taxon>Neoptera</taxon>
        <taxon>Paraneoptera</taxon>
        <taxon>Hemiptera</taxon>
        <taxon>Sternorrhyncha</taxon>
        <taxon>Aphidomorpha</taxon>
        <taxon>Aphidoidea</taxon>
        <taxon>Aphididae</taxon>
        <taxon>Sipha</taxon>
    </lineage>
</organism>
<evidence type="ECO:0000313" key="2">
    <source>
        <dbReference type="RefSeq" id="XP_025406956.1"/>
    </source>
</evidence>
<dbReference type="AlphaFoldDB" id="A0A8B8F8J0"/>
<sequence length="551" mass="64091">MDNWENDDVLLNYTELQHKTENNILDMDEQRSTINQMTLSIPPIPNMSNDECMKVWNILQSWSLECVYKTCIDQCIDTEMMKYMNCKHIRLLLVNFPLGIQIKFEKYIHDYQNKEVEQHQIPFLKPKSIPVSTAQNIVPTNENIFDLNQILTKSSQGSMVVDYYFKNKKLNESCRTLLVELIINDLIKKNRTMTIDLASNISNAIIMSFPTEIKDVYFLKDVTCKAPKGKVYVKYFNTMKKLKNGGLKSGNNNTSEVKKIIYRSEDLLNSSLDIEPDSEDMALTLLNNNDLSWPEIEVIWRKTINFQLQYIRNNDTASIFSKWVHYTKPMGYKLIEIDFGRMYTNFKNLNVKFEKTLPTLLSILHDRVKDGGSVVLLRQLKESTNLCKNGETLTSLYLLHSLFLPTTKKVTLDEQGKKSTIKYSIKDSQNSFIIIAHTAVELELILEKLKKQKNNIQPCILIVGSLLNPIQILIYFDDIKYKVFSAIKAVDICLKIFHVFNLEYPLQCNNVWLFLQIYYYEIVTKYDRSCSFIRQICSELNTNLLNSDLSG</sequence>
<dbReference type="RefSeq" id="XP_025406956.1">
    <property type="nucleotide sequence ID" value="XM_025551171.1"/>
</dbReference>
<dbReference type="PANTHER" id="PTHR31025:SF9">
    <property type="entry name" value="SI:DKEY-286J15.1"/>
    <property type="match status" value="1"/>
</dbReference>
<dbReference type="PANTHER" id="PTHR31025">
    <property type="entry name" value="SI:CH211-196P9.1-RELATED"/>
    <property type="match status" value="1"/>
</dbReference>
<protein>
    <submittedName>
        <fullName evidence="2">Uncharacterized protein LOC112680936</fullName>
    </submittedName>
</protein>
<keyword evidence="1" id="KW-1185">Reference proteome</keyword>
<dbReference type="GeneID" id="112680936"/>
<dbReference type="OrthoDB" id="7546895at2759"/>
<proteinExistence type="predicted"/>
<name>A0A8B8F8J0_9HEMI</name>
<evidence type="ECO:0000313" key="1">
    <source>
        <dbReference type="Proteomes" id="UP000694846"/>
    </source>
</evidence>